<evidence type="ECO:0000313" key="2">
    <source>
        <dbReference type="EMBL" id="KAL3070943.1"/>
    </source>
</evidence>
<protein>
    <submittedName>
        <fullName evidence="2">Uncharacterized protein</fullName>
    </submittedName>
</protein>
<feature type="region of interest" description="Disordered" evidence="1">
    <location>
        <begin position="1"/>
        <end position="21"/>
    </location>
</feature>
<dbReference type="Gene3D" id="3.10.490.20">
    <property type="match status" value="1"/>
</dbReference>
<sequence>MYMHVTKTEEGQLKSTAKKKKGQLKSSTVFTLTSDLRAIGCVLCEADKIKPTDEVHVGVPRHPFTWTLEKHSPASVVVPVYLYSDRAKFLFGLNLLPDRFDHSKLSQQGVAFVSNCSL</sequence>
<accession>A0ABD2I445</accession>
<comment type="caution">
    <text evidence="2">The sequence shown here is derived from an EMBL/GenBank/DDBJ whole genome shotgun (WGS) entry which is preliminary data.</text>
</comment>
<dbReference type="EMBL" id="JBICBT010001371">
    <property type="protein sequence ID" value="KAL3070943.1"/>
    <property type="molecule type" value="Genomic_DNA"/>
</dbReference>
<reference evidence="2 3" key="1">
    <citation type="submission" date="2024-10" db="EMBL/GenBank/DDBJ databases">
        <authorList>
            <person name="Kim D."/>
        </authorList>
    </citation>
    <scope>NUCLEOTIDE SEQUENCE [LARGE SCALE GENOMIC DNA]</scope>
    <source>
        <strain evidence="2">BH-2024</strain>
    </source>
</reference>
<dbReference type="Proteomes" id="UP001620626">
    <property type="component" value="Unassembled WGS sequence"/>
</dbReference>
<evidence type="ECO:0000313" key="3">
    <source>
        <dbReference type="Proteomes" id="UP001620626"/>
    </source>
</evidence>
<dbReference type="InterPro" id="IPR043160">
    <property type="entry name" value="Dynein_C_barrel"/>
</dbReference>
<organism evidence="2 3">
    <name type="scientific">Heterodera trifolii</name>
    <dbReference type="NCBI Taxonomy" id="157864"/>
    <lineage>
        <taxon>Eukaryota</taxon>
        <taxon>Metazoa</taxon>
        <taxon>Ecdysozoa</taxon>
        <taxon>Nematoda</taxon>
        <taxon>Chromadorea</taxon>
        <taxon>Rhabditida</taxon>
        <taxon>Tylenchina</taxon>
        <taxon>Tylenchomorpha</taxon>
        <taxon>Tylenchoidea</taxon>
        <taxon>Heteroderidae</taxon>
        <taxon>Heteroderinae</taxon>
        <taxon>Heterodera</taxon>
    </lineage>
</organism>
<proteinExistence type="predicted"/>
<dbReference type="AlphaFoldDB" id="A0ABD2I445"/>
<feature type="compositionally biased region" description="Basic and acidic residues" evidence="1">
    <location>
        <begin position="1"/>
        <end position="12"/>
    </location>
</feature>
<keyword evidence="3" id="KW-1185">Reference proteome</keyword>
<evidence type="ECO:0000256" key="1">
    <source>
        <dbReference type="SAM" id="MobiDB-lite"/>
    </source>
</evidence>
<gene>
    <name evidence="2" type="ORF">niasHT_040099</name>
</gene>
<name>A0ABD2I445_9BILA</name>